<accession>A0A8S4QQ03</accession>
<protein>
    <submittedName>
        <fullName evidence="2">Jg5579 protein</fullName>
    </submittedName>
</protein>
<dbReference type="EMBL" id="CAKXAJ010013233">
    <property type="protein sequence ID" value="CAH2215876.1"/>
    <property type="molecule type" value="Genomic_DNA"/>
</dbReference>
<dbReference type="GO" id="GO:0006506">
    <property type="term" value="P:GPI anchor biosynthetic process"/>
    <property type="evidence" value="ECO:0007669"/>
    <property type="project" value="InterPro"/>
</dbReference>
<sequence length="143" mass="16044">GNSNSLASVDLGAGYVGLREYSEVKVALRMGLHAYAGPALAGARLFCALTTAPSITWNQYLQSVWRVINIFALQRVYQLVIYCVIATIFRHHLFVWTVFSPKLLYDFVATVFSMQSLSTIGNIVLLTHVTSWFARLFTYKTTL</sequence>
<dbReference type="Pfam" id="PF19316">
    <property type="entry name" value="PIGO_PIGG"/>
    <property type="match status" value="1"/>
</dbReference>
<dbReference type="InterPro" id="IPR039527">
    <property type="entry name" value="PIGG/GPI7"/>
</dbReference>
<gene>
    <name evidence="2" type="primary">jg5579</name>
    <name evidence="2" type="ORF">PAEG_LOCUS3960</name>
</gene>
<feature type="domain" description="GPI ethanolamine phosphate transferase 2 C-terminal" evidence="1">
    <location>
        <begin position="1"/>
        <end position="121"/>
    </location>
</feature>
<name>A0A8S4QQ03_9NEOP</name>
<dbReference type="GO" id="GO:0005789">
    <property type="term" value="C:endoplasmic reticulum membrane"/>
    <property type="evidence" value="ECO:0007669"/>
    <property type="project" value="TreeGrafter"/>
</dbReference>
<dbReference type="GO" id="GO:0051267">
    <property type="term" value="F:CP2 mannose-ethanolamine phosphotransferase activity"/>
    <property type="evidence" value="ECO:0007669"/>
    <property type="project" value="TreeGrafter"/>
</dbReference>
<dbReference type="InterPro" id="IPR045687">
    <property type="entry name" value="PIGG/GPI7_C"/>
</dbReference>
<evidence type="ECO:0000313" key="2">
    <source>
        <dbReference type="EMBL" id="CAH2215876.1"/>
    </source>
</evidence>
<comment type="caution">
    <text evidence="2">The sequence shown here is derived from an EMBL/GenBank/DDBJ whole genome shotgun (WGS) entry which is preliminary data.</text>
</comment>
<dbReference type="PANTHER" id="PTHR23072:SF0">
    <property type="entry name" value="GPI ETHANOLAMINE PHOSPHATE TRANSFERASE 2"/>
    <property type="match status" value="1"/>
</dbReference>
<evidence type="ECO:0000313" key="3">
    <source>
        <dbReference type="Proteomes" id="UP000838756"/>
    </source>
</evidence>
<feature type="non-terminal residue" evidence="2">
    <location>
        <position position="143"/>
    </location>
</feature>
<evidence type="ECO:0000259" key="1">
    <source>
        <dbReference type="Pfam" id="PF19316"/>
    </source>
</evidence>
<dbReference type="AlphaFoldDB" id="A0A8S4QQ03"/>
<dbReference type="PANTHER" id="PTHR23072">
    <property type="entry name" value="PHOSPHATIDYLINOSITOL GLYCAN-RELATED"/>
    <property type="match status" value="1"/>
</dbReference>
<dbReference type="Proteomes" id="UP000838756">
    <property type="component" value="Unassembled WGS sequence"/>
</dbReference>
<dbReference type="OrthoDB" id="272139at2759"/>
<reference evidence="2" key="1">
    <citation type="submission" date="2022-03" db="EMBL/GenBank/DDBJ databases">
        <authorList>
            <person name="Lindestad O."/>
        </authorList>
    </citation>
    <scope>NUCLEOTIDE SEQUENCE</scope>
</reference>
<keyword evidence="3" id="KW-1185">Reference proteome</keyword>
<organism evidence="2 3">
    <name type="scientific">Pararge aegeria aegeria</name>
    <dbReference type="NCBI Taxonomy" id="348720"/>
    <lineage>
        <taxon>Eukaryota</taxon>
        <taxon>Metazoa</taxon>
        <taxon>Ecdysozoa</taxon>
        <taxon>Arthropoda</taxon>
        <taxon>Hexapoda</taxon>
        <taxon>Insecta</taxon>
        <taxon>Pterygota</taxon>
        <taxon>Neoptera</taxon>
        <taxon>Endopterygota</taxon>
        <taxon>Lepidoptera</taxon>
        <taxon>Glossata</taxon>
        <taxon>Ditrysia</taxon>
        <taxon>Papilionoidea</taxon>
        <taxon>Nymphalidae</taxon>
        <taxon>Satyrinae</taxon>
        <taxon>Satyrini</taxon>
        <taxon>Parargina</taxon>
        <taxon>Pararge</taxon>
    </lineage>
</organism>
<proteinExistence type="predicted"/>